<dbReference type="EMBL" id="OB662156">
    <property type="protein sequence ID" value="CAD7229586.1"/>
    <property type="molecule type" value="Genomic_DNA"/>
</dbReference>
<accession>A0A7R8ZMQ5</accession>
<sequence length="93" mass="10350">MEDQEFSPPSWFVMEVPFSANISPVVIHFRNCGEDPTQEPTVDYYMSGFVSAKAILMSLSTSKKRFRALDLKLLSPQQVADDLVCTASEASQS</sequence>
<evidence type="ECO:0000313" key="1">
    <source>
        <dbReference type="EMBL" id="CAD7229586.1"/>
    </source>
</evidence>
<gene>
    <name evidence="1" type="ORF">CTOB1V02_LOCUS7455</name>
</gene>
<proteinExistence type="predicted"/>
<reference evidence="1" key="1">
    <citation type="submission" date="2020-11" db="EMBL/GenBank/DDBJ databases">
        <authorList>
            <person name="Tran Van P."/>
        </authorList>
    </citation>
    <scope>NUCLEOTIDE SEQUENCE</scope>
</reference>
<dbReference type="AlphaFoldDB" id="A0A7R8ZMQ5"/>
<protein>
    <submittedName>
        <fullName evidence="1">Uncharacterized protein</fullName>
    </submittedName>
</protein>
<organism evidence="1">
    <name type="scientific">Cyprideis torosa</name>
    <dbReference type="NCBI Taxonomy" id="163714"/>
    <lineage>
        <taxon>Eukaryota</taxon>
        <taxon>Metazoa</taxon>
        <taxon>Ecdysozoa</taxon>
        <taxon>Arthropoda</taxon>
        <taxon>Crustacea</taxon>
        <taxon>Oligostraca</taxon>
        <taxon>Ostracoda</taxon>
        <taxon>Podocopa</taxon>
        <taxon>Podocopida</taxon>
        <taxon>Cytherocopina</taxon>
        <taxon>Cytheroidea</taxon>
        <taxon>Cytherideidae</taxon>
        <taxon>Cyprideis</taxon>
    </lineage>
</organism>
<name>A0A7R8ZMQ5_9CRUS</name>